<reference evidence="2" key="1">
    <citation type="journal article" date="2015" name="Nature">
        <title>Complex archaea that bridge the gap between prokaryotes and eukaryotes.</title>
        <authorList>
            <person name="Spang A."/>
            <person name="Saw J.H."/>
            <person name="Jorgensen S.L."/>
            <person name="Zaremba-Niedzwiedzka K."/>
            <person name="Martijn J."/>
            <person name="Lind A.E."/>
            <person name="van Eijk R."/>
            <person name="Schleper C."/>
            <person name="Guy L."/>
            <person name="Ettema T.J."/>
        </authorList>
    </citation>
    <scope>NUCLEOTIDE SEQUENCE</scope>
</reference>
<gene>
    <name evidence="2" type="ORF">LCGC14_0201500</name>
</gene>
<dbReference type="PANTHER" id="PTHR37461:SF1">
    <property type="entry name" value="ANTI-SIGMA-K FACTOR RSKA"/>
    <property type="match status" value="1"/>
</dbReference>
<evidence type="ECO:0000313" key="2">
    <source>
        <dbReference type="EMBL" id="KKN93061.1"/>
    </source>
</evidence>
<dbReference type="AlphaFoldDB" id="A0A0F9X2N0"/>
<dbReference type="Pfam" id="PF10099">
    <property type="entry name" value="RskA_C"/>
    <property type="match status" value="1"/>
</dbReference>
<organism evidence="2">
    <name type="scientific">marine sediment metagenome</name>
    <dbReference type="NCBI Taxonomy" id="412755"/>
    <lineage>
        <taxon>unclassified sequences</taxon>
        <taxon>metagenomes</taxon>
        <taxon>ecological metagenomes</taxon>
    </lineage>
</organism>
<dbReference type="EMBL" id="LAZR01000089">
    <property type="protein sequence ID" value="KKN93061.1"/>
    <property type="molecule type" value="Genomic_DNA"/>
</dbReference>
<dbReference type="PANTHER" id="PTHR37461">
    <property type="entry name" value="ANTI-SIGMA-K FACTOR RSKA"/>
    <property type="match status" value="1"/>
</dbReference>
<feature type="domain" description="Anti-sigma K factor RskA C-terminal" evidence="1">
    <location>
        <begin position="99"/>
        <end position="226"/>
    </location>
</feature>
<name>A0A0F9X2N0_9ZZZZ</name>
<proteinExistence type="predicted"/>
<comment type="caution">
    <text evidence="2">The sequence shown here is derived from an EMBL/GenBank/DDBJ whole genome shotgun (WGS) entry which is preliminary data.</text>
</comment>
<dbReference type="GO" id="GO:0005886">
    <property type="term" value="C:plasma membrane"/>
    <property type="evidence" value="ECO:0007669"/>
    <property type="project" value="InterPro"/>
</dbReference>
<accession>A0A0F9X2N0</accession>
<dbReference type="GO" id="GO:0016989">
    <property type="term" value="F:sigma factor antagonist activity"/>
    <property type="evidence" value="ECO:0007669"/>
    <property type="project" value="TreeGrafter"/>
</dbReference>
<protein>
    <recommendedName>
        <fullName evidence="1">Anti-sigma K factor RskA C-terminal domain-containing protein</fullName>
    </recommendedName>
</protein>
<dbReference type="InterPro" id="IPR051474">
    <property type="entry name" value="Anti-sigma-K/W_factor"/>
</dbReference>
<dbReference type="InterPro" id="IPR018764">
    <property type="entry name" value="RskA_C"/>
</dbReference>
<sequence length="238" mass="26189">MIPEQPEERRALIGEYVLGLLESSDAAEVRELIESNQEAARMALEWEQHLLELSDELSEQTPSRALWLRIQRSLGHVPIEQMAVWRHWWDSAGLWRLTSGALALVVLLSWLSTSLEQDPALANESFTAVLQPPREAASPGWVVQVDMNGTLRLEALVDQPIPEDRSLQFWTLADPEQGPRSLGLIQPGGSVTLSADQIGVVQAGQLFELTLEPAGGSPLDRPTGEVLYIGRAVMTVGS</sequence>
<dbReference type="GO" id="GO:0006417">
    <property type="term" value="P:regulation of translation"/>
    <property type="evidence" value="ECO:0007669"/>
    <property type="project" value="TreeGrafter"/>
</dbReference>
<evidence type="ECO:0000259" key="1">
    <source>
        <dbReference type="Pfam" id="PF10099"/>
    </source>
</evidence>